<accession>A0A2I0BHG5</accession>
<dbReference type="EMBL" id="KZ451883">
    <property type="protein sequence ID" value="PKA67214.1"/>
    <property type="molecule type" value="Genomic_DNA"/>
</dbReference>
<keyword evidence="3" id="KW-1185">Reference proteome</keyword>
<dbReference type="Proteomes" id="UP000236161">
    <property type="component" value="Unassembled WGS sequence"/>
</dbReference>
<dbReference type="InterPro" id="IPR044824">
    <property type="entry name" value="MAIN-like"/>
</dbReference>
<dbReference type="AlphaFoldDB" id="A0A2I0BHG5"/>
<name>A0A2I0BHG5_9ASPA</name>
<dbReference type="Pfam" id="PF10536">
    <property type="entry name" value="PMD"/>
    <property type="match status" value="1"/>
</dbReference>
<sequence length="90" mass="10183">MPTYDRLTPLELTCHVRAYILYILGCFLVPDTSGCEIHLQWLTMLENYRRFGGLSLGVTVLAQLCRQLSRVVVPTCSTVASCLHLLQIWA</sequence>
<proteinExistence type="predicted"/>
<dbReference type="GO" id="GO:0010073">
    <property type="term" value="P:meristem maintenance"/>
    <property type="evidence" value="ECO:0007669"/>
    <property type="project" value="InterPro"/>
</dbReference>
<reference evidence="2 3" key="1">
    <citation type="journal article" date="2017" name="Nature">
        <title>The Apostasia genome and the evolution of orchids.</title>
        <authorList>
            <person name="Zhang G.Q."/>
            <person name="Liu K.W."/>
            <person name="Li Z."/>
            <person name="Lohaus R."/>
            <person name="Hsiao Y.Y."/>
            <person name="Niu S.C."/>
            <person name="Wang J.Y."/>
            <person name="Lin Y.C."/>
            <person name="Xu Q."/>
            <person name="Chen L.J."/>
            <person name="Yoshida K."/>
            <person name="Fujiwara S."/>
            <person name="Wang Z.W."/>
            <person name="Zhang Y.Q."/>
            <person name="Mitsuda N."/>
            <person name="Wang M."/>
            <person name="Liu G.H."/>
            <person name="Pecoraro L."/>
            <person name="Huang H.X."/>
            <person name="Xiao X.J."/>
            <person name="Lin M."/>
            <person name="Wu X.Y."/>
            <person name="Wu W.L."/>
            <person name="Chen Y.Y."/>
            <person name="Chang S.B."/>
            <person name="Sakamoto S."/>
            <person name="Ohme-Takagi M."/>
            <person name="Yagi M."/>
            <person name="Zeng S.J."/>
            <person name="Shen C.Y."/>
            <person name="Yeh C.M."/>
            <person name="Luo Y.B."/>
            <person name="Tsai W.C."/>
            <person name="Van de Peer Y."/>
            <person name="Liu Z.J."/>
        </authorList>
    </citation>
    <scope>NUCLEOTIDE SEQUENCE [LARGE SCALE GENOMIC DNA]</scope>
    <source>
        <strain evidence="3">cv. Shenzhen</strain>
        <tissue evidence="2">Stem</tissue>
    </source>
</reference>
<feature type="domain" description="Aminotransferase-like plant mobile" evidence="1">
    <location>
        <begin position="13"/>
        <end position="90"/>
    </location>
</feature>
<organism evidence="2 3">
    <name type="scientific">Apostasia shenzhenica</name>
    <dbReference type="NCBI Taxonomy" id="1088818"/>
    <lineage>
        <taxon>Eukaryota</taxon>
        <taxon>Viridiplantae</taxon>
        <taxon>Streptophyta</taxon>
        <taxon>Embryophyta</taxon>
        <taxon>Tracheophyta</taxon>
        <taxon>Spermatophyta</taxon>
        <taxon>Magnoliopsida</taxon>
        <taxon>Liliopsida</taxon>
        <taxon>Asparagales</taxon>
        <taxon>Orchidaceae</taxon>
        <taxon>Apostasioideae</taxon>
        <taxon>Apostasia</taxon>
    </lineage>
</organism>
<gene>
    <name evidence="2" type="ORF">AXF42_Ash004706</name>
</gene>
<dbReference type="STRING" id="1088818.A0A2I0BHG5"/>
<evidence type="ECO:0000313" key="2">
    <source>
        <dbReference type="EMBL" id="PKA67214.1"/>
    </source>
</evidence>
<protein>
    <submittedName>
        <fullName evidence="2">Serine/threonine-protein phosphatase 7 long form like</fullName>
    </submittedName>
</protein>
<dbReference type="PANTHER" id="PTHR46033">
    <property type="entry name" value="PROTEIN MAIN-LIKE 2"/>
    <property type="match status" value="1"/>
</dbReference>
<dbReference type="OrthoDB" id="600090at2759"/>
<evidence type="ECO:0000313" key="3">
    <source>
        <dbReference type="Proteomes" id="UP000236161"/>
    </source>
</evidence>
<dbReference type="InterPro" id="IPR019557">
    <property type="entry name" value="AminoTfrase-like_pln_mobile"/>
</dbReference>
<dbReference type="PANTHER" id="PTHR46033:SF8">
    <property type="entry name" value="PROTEIN MAINTENANCE OF MERISTEMS-LIKE"/>
    <property type="match status" value="1"/>
</dbReference>
<evidence type="ECO:0000259" key="1">
    <source>
        <dbReference type="Pfam" id="PF10536"/>
    </source>
</evidence>